<dbReference type="AlphaFoldDB" id="A0A7M1B7H9"/>
<dbReference type="PROSITE" id="PS51257">
    <property type="entry name" value="PROKAR_LIPOPROTEIN"/>
    <property type="match status" value="1"/>
</dbReference>
<evidence type="ECO:0008006" key="4">
    <source>
        <dbReference type="Google" id="ProtNLM"/>
    </source>
</evidence>
<dbReference type="KEGG" id="spal:FM071_05135"/>
<dbReference type="RefSeq" id="WP_193111948.1">
    <property type="nucleotide sequence ID" value="NZ_CP041406.1"/>
</dbReference>
<keyword evidence="3" id="KW-1185">Reference proteome</keyword>
<feature type="chain" id="PRO_5032843799" description="Lipoprotein" evidence="1">
    <location>
        <begin position="19"/>
        <end position="206"/>
    </location>
</feature>
<gene>
    <name evidence="2" type="ORF">FM071_05135</name>
</gene>
<keyword evidence="1" id="KW-0732">Signal</keyword>
<accession>A0A7M1B7H9</accession>
<evidence type="ECO:0000313" key="3">
    <source>
        <dbReference type="Proteomes" id="UP000593580"/>
    </source>
</evidence>
<name>A0A7M1B7H9_9BACT</name>
<protein>
    <recommendedName>
        <fullName evidence="4">Lipoprotein</fullName>
    </recommendedName>
</protein>
<dbReference type="EMBL" id="CP041406">
    <property type="protein sequence ID" value="QOP45699.1"/>
    <property type="molecule type" value="Genomic_DNA"/>
</dbReference>
<sequence length="206" mass="23628">MLKSIIFFFTLLALSSCSSPHINQKDNNELNISYKNTVLISGNAKQVNTNKIYLSNINIYQSIYDTQNQCLTYEYAKATNGYKFSKGVKRSISIIFNTNAYNLEYQKGNLYFFTLQQDKKKLYLIVENINSSALKLIYGFEKESYDAIMASVKENKQVINNSRNKIKNNTVLEKDMSAYIQTKWSPKLIIIDQLVARPIGRGPVGR</sequence>
<proteinExistence type="predicted"/>
<reference evidence="2 3" key="1">
    <citation type="submission" date="2019-07" db="EMBL/GenBank/DDBJ databases">
        <title>Sulfurimonas paralvinellae sp. nov., a novel mesophilic, hydrogen- and sulfur-oxidizing chemolithoautotroph within the Epsilonproteo- bacteria isolated from a deep-sea hydrothermal vent polychaete nest, reclassification of Thiomicrospira denitrificans as Sulfurimonas denitrificans comb. nov. and emended description of the genus Sulfurimonas.</title>
        <authorList>
            <person name="Wang S."/>
            <person name="Jiang L."/>
            <person name="Shao Z."/>
        </authorList>
    </citation>
    <scope>NUCLEOTIDE SEQUENCE [LARGE SCALE GENOMIC DNA]</scope>
    <source>
        <strain evidence="2 3">GO25</strain>
    </source>
</reference>
<evidence type="ECO:0000313" key="2">
    <source>
        <dbReference type="EMBL" id="QOP45699.1"/>
    </source>
</evidence>
<evidence type="ECO:0000256" key="1">
    <source>
        <dbReference type="SAM" id="SignalP"/>
    </source>
</evidence>
<feature type="signal peptide" evidence="1">
    <location>
        <begin position="1"/>
        <end position="18"/>
    </location>
</feature>
<organism evidence="2 3">
    <name type="scientific">Sulfurimonas paralvinellae</name>
    <dbReference type="NCBI Taxonomy" id="317658"/>
    <lineage>
        <taxon>Bacteria</taxon>
        <taxon>Pseudomonadati</taxon>
        <taxon>Campylobacterota</taxon>
        <taxon>Epsilonproteobacteria</taxon>
        <taxon>Campylobacterales</taxon>
        <taxon>Sulfurimonadaceae</taxon>
        <taxon>Sulfurimonas</taxon>
    </lineage>
</organism>
<dbReference type="Proteomes" id="UP000593580">
    <property type="component" value="Chromosome"/>
</dbReference>